<reference evidence="1 2" key="1">
    <citation type="submission" date="2017-05" db="EMBL/GenBank/DDBJ databases">
        <authorList>
            <person name="Song R."/>
            <person name="Chenine A.L."/>
            <person name="Ruprecht R.M."/>
        </authorList>
    </citation>
    <scope>NUCLEOTIDE SEQUENCE [LARGE SCALE GENOMIC DNA]</scope>
</reference>
<sequence>MANKKTIIHVVKEREGPALYRGFTTEEDAWNYFNHEVAAGNLSVQWDTVGQVVVENFDIQE</sequence>
<proteinExistence type="predicted"/>
<dbReference type="Proteomes" id="UP000225448">
    <property type="component" value="Segment"/>
</dbReference>
<gene>
    <name evidence="1" type="ORF">PHABIO_159</name>
</gene>
<protein>
    <submittedName>
        <fullName evidence="1">Uncharacterized protein</fullName>
    </submittedName>
</protein>
<dbReference type="EMBL" id="MF042360">
    <property type="protein sequence ID" value="ARV76790.1"/>
    <property type="molecule type" value="Genomic_DNA"/>
</dbReference>
<evidence type="ECO:0000313" key="2">
    <source>
        <dbReference type="Proteomes" id="UP000225448"/>
    </source>
</evidence>
<accession>A0A1Y0STZ0</accession>
<keyword evidence="2" id="KW-1185">Reference proteome</keyword>
<evidence type="ECO:0000313" key="1">
    <source>
        <dbReference type="EMBL" id="ARV76790.1"/>
    </source>
</evidence>
<organism evidence="1 2">
    <name type="scientific">Pseudomonas phage Phabio</name>
    <dbReference type="NCBI Taxonomy" id="2006668"/>
    <lineage>
        <taxon>Viruses</taxon>
        <taxon>Duplodnaviria</taxon>
        <taxon>Heunggongvirae</taxon>
        <taxon>Uroviricota</taxon>
        <taxon>Caudoviricetes</taxon>
        <taxon>Chimalliviridae</taxon>
        <taxon>Phabiovirus</taxon>
        <taxon>Phabiovirus phabio</taxon>
    </lineage>
</organism>
<name>A0A1Y0STZ0_9CAUD</name>